<dbReference type="InParanoid" id="G0EE60"/>
<keyword evidence="2" id="KW-1185">Reference proteome</keyword>
<accession>G0EE60</accession>
<proteinExistence type="predicted"/>
<dbReference type="EMBL" id="CP002838">
    <property type="protein sequence ID" value="AEM38754.1"/>
    <property type="molecule type" value="Genomic_DNA"/>
</dbReference>
<dbReference type="GeneID" id="11139359"/>
<sequence length="215" mass="23284">MPGLALLASKTEPSSDVLDALSSCRGCEGLLYLEERNFSSVMYAAHLDPLEKLGWIRRGVYAVSVSDWICGFGLTVLGGHALAWLMVCTPTVTRNMLVTASPPDPLRRSKRAIVQLYTQRLVREGSSTERIAAKLVHTGGSPAAMIAVIAESGARRTPVLIMAAKRMCVSHHGRWAAVATHSLPKCTLLEDKVATLKLQGGVPRVEIRSIQDVVR</sequence>
<evidence type="ECO:0000313" key="1">
    <source>
        <dbReference type="EMBL" id="AEM38754.1"/>
    </source>
</evidence>
<gene>
    <name evidence="1" type="ordered locus">Pyrfu_0885</name>
</gene>
<organism evidence="1 2">
    <name type="scientific">Pyrolobus fumarii (strain DSM 11204 / 1A)</name>
    <dbReference type="NCBI Taxonomy" id="694429"/>
    <lineage>
        <taxon>Archaea</taxon>
        <taxon>Thermoproteota</taxon>
        <taxon>Thermoprotei</taxon>
        <taxon>Desulfurococcales</taxon>
        <taxon>Pyrodictiaceae</taxon>
        <taxon>Pyrolobus</taxon>
    </lineage>
</organism>
<dbReference type="RefSeq" id="WP_014026431.1">
    <property type="nucleotide sequence ID" value="NC_015931.1"/>
</dbReference>
<reference evidence="1 2" key="1">
    <citation type="journal article" date="2011" name="Stand. Genomic Sci.">
        <title>Complete genome sequence of the hyperthermophilic chemolithoautotroph Pyrolobus fumarii type strain (1A).</title>
        <authorList>
            <person name="Anderson I."/>
            <person name="Goker M."/>
            <person name="Nolan M."/>
            <person name="Lucas S."/>
            <person name="Hammon N."/>
            <person name="Deshpande S."/>
            <person name="Cheng J.F."/>
            <person name="Tapia R."/>
            <person name="Han C."/>
            <person name="Goodwin L."/>
            <person name="Pitluck S."/>
            <person name="Huntemann M."/>
            <person name="Liolios K."/>
            <person name="Ivanova N."/>
            <person name="Pagani I."/>
            <person name="Mavromatis K."/>
            <person name="Ovchinikova G."/>
            <person name="Pati A."/>
            <person name="Chen A."/>
            <person name="Palaniappan K."/>
            <person name="Land M."/>
            <person name="Hauser L."/>
            <person name="Brambilla E.M."/>
            <person name="Huber H."/>
            <person name="Yasawong M."/>
            <person name="Rohde M."/>
            <person name="Spring S."/>
            <person name="Abt B."/>
            <person name="Sikorski J."/>
            <person name="Wirth R."/>
            <person name="Detter J.C."/>
            <person name="Woyke T."/>
            <person name="Bristow J."/>
            <person name="Eisen J.A."/>
            <person name="Markowitz V."/>
            <person name="Hugenholtz P."/>
            <person name="Kyrpides N.C."/>
            <person name="Klenk H.P."/>
            <person name="Lapidus A."/>
        </authorList>
    </citation>
    <scope>NUCLEOTIDE SEQUENCE [LARGE SCALE GENOMIC DNA]</scope>
    <source>
        <strain evidence="2">DSM 11204 / 1A</strain>
    </source>
</reference>
<dbReference type="Proteomes" id="UP000001037">
    <property type="component" value="Chromosome"/>
</dbReference>
<dbReference type="AlphaFoldDB" id="G0EE60"/>
<evidence type="ECO:0000313" key="2">
    <source>
        <dbReference type="Proteomes" id="UP000001037"/>
    </source>
</evidence>
<dbReference type="eggNOG" id="arCOG12296">
    <property type="taxonomic scope" value="Archaea"/>
</dbReference>
<name>G0EE60_PYRF1</name>
<protein>
    <submittedName>
        <fullName evidence="1">Uncharacterized protein</fullName>
    </submittedName>
</protein>
<dbReference type="KEGG" id="pfm:Pyrfu_0885"/>
<dbReference type="HOGENOM" id="CLU_1280840_0_0_2"/>